<protein>
    <submittedName>
        <fullName evidence="4">Eukaryotic peptide chain release factor subunit 1-2</fullName>
    </submittedName>
</protein>
<accession>A0AAV9AHI3</accession>
<dbReference type="Pfam" id="PF03463">
    <property type="entry name" value="eRF1_1"/>
    <property type="match status" value="1"/>
</dbReference>
<reference evidence="4" key="2">
    <citation type="submission" date="2023-06" db="EMBL/GenBank/DDBJ databases">
        <authorList>
            <person name="Ma L."/>
            <person name="Liu K.-W."/>
            <person name="Li Z."/>
            <person name="Hsiao Y.-Y."/>
            <person name="Qi Y."/>
            <person name="Fu T."/>
            <person name="Tang G."/>
            <person name="Zhang D."/>
            <person name="Sun W.-H."/>
            <person name="Liu D.-K."/>
            <person name="Li Y."/>
            <person name="Chen G.-Z."/>
            <person name="Liu X.-D."/>
            <person name="Liao X.-Y."/>
            <person name="Jiang Y.-T."/>
            <person name="Yu X."/>
            <person name="Hao Y."/>
            <person name="Huang J."/>
            <person name="Zhao X.-W."/>
            <person name="Ke S."/>
            <person name="Chen Y.-Y."/>
            <person name="Wu W.-L."/>
            <person name="Hsu J.-L."/>
            <person name="Lin Y.-F."/>
            <person name="Huang M.-D."/>
            <person name="Li C.-Y."/>
            <person name="Huang L."/>
            <person name="Wang Z.-W."/>
            <person name="Zhao X."/>
            <person name="Zhong W.-Y."/>
            <person name="Peng D.-H."/>
            <person name="Ahmad S."/>
            <person name="Lan S."/>
            <person name="Zhang J.-S."/>
            <person name="Tsai W.-C."/>
            <person name="Van De Peer Y."/>
            <person name="Liu Z.-J."/>
        </authorList>
    </citation>
    <scope>NUCLEOTIDE SEQUENCE</scope>
    <source>
        <strain evidence="4">SCP</strain>
        <tissue evidence="4">Leaves</tissue>
    </source>
</reference>
<evidence type="ECO:0000313" key="4">
    <source>
        <dbReference type="EMBL" id="KAK1263544.1"/>
    </source>
</evidence>
<dbReference type="InterPro" id="IPR005140">
    <property type="entry name" value="eRF1_Pelota-like_N"/>
</dbReference>
<dbReference type="PANTHER" id="PTHR10113">
    <property type="entry name" value="PEPTIDE CHAIN RELEASE FACTOR SUBUNIT 1"/>
    <property type="match status" value="1"/>
</dbReference>
<proteinExistence type="predicted"/>
<sequence length="64" mass="7522">MTDAHETDKNIQIWKMKKLIKALDSARENDGKERKVTFDFKPFKAMDASLYLCDNKFRTSILKP</sequence>
<dbReference type="SUPFAM" id="SSF55481">
    <property type="entry name" value="N-terminal domain of eukaryotic peptide chain release factor subunit 1, ERF1"/>
    <property type="match status" value="1"/>
</dbReference>
<reference evidence="4" key="1">
    <citation type="journal article" date="2023" name="Nat. Commun.">
        <title>Diploid and tetraploid genomes of Acorus and the evolution of monocots.</title>
        <authorList>
            <person name="Ma L."/>
            <person name="Liu K.W."/>
            <person name="Li Z."/>
            <person name="Hsiao Y.Y."/>
            <person name="Qi Y."/>
            <person name="Fu T."/>
            <person name="Tang G.D."/>
            <person name="Zhang D."/>
            <person name="Sun W.H."/>
            <person name="Liu D.K."/>
            <person name="Li Y."/>
            <person name="Chen G.Z."/>
            <person name="Liu X.D."/>
            <person name="Liao X.Y."/>
            <person name="Jiang Y.T."/>
            <person name="Yu X."/>
            <person name="Hao Y."/>
            <person name="Huang J."/>
            <person name="Zhao X.W."/>
            <person name="Ke S."/>
            <person name="Chen Y.Y."/>
            <person name="Wu W.L."/>
            <person name="Hsu J.L."/>
            <person name="Lin Y.F."/>
            <person name="Huang M.D."/>
            <person name="Li C.Y."/>
            <person name="Huang L."/>
            <person name="Wang Z.W."/>
            <person name="Zhao X."/>
            <person name="Zhong W.Y."/>
            <person name="Peng D.H."/>
            <person name="Ahmad S."/>
            <person name="Lan S."/>
            <person name="Zhang J.S."/>
            <person name="Tsai W.C."/>
            <person name="Van de Peer Y."/>
            <person name="Liu Z.J."/>
        </authorList>
    </citation>
    <scope>NUCLEOTIDE SEQUENCE</scope>
    <source>
        <strain evidence="4">SCP</strain>
    </source>
</reference>
<organism evidence="4 5">
    <name type="scientific">Acorus gramineus</name>
    <name type="common">Dwarf sweet flag</name>
    <dbReference type="NCBI Taxonomy" id="55184"/>
    <lineage>
        <taxon>Eukaryota</taxon>
        <taxon>Viridiplantae</taxon>
        <taxon>Streptophyta</taxon>
        <taxon>Embryophyta</taxon>
        <taxon>Tracheophyta</taxon>
        <taxon>Spermatophyta</taxon>
        <taxon>Magnoliopsida</taxon>
        <taxon>Liliopsida</taxon>
        <taxon>Acoraceae</taxon>
        <taxon>Acorus</taxon>
    </lineage>
</organism>
<dbReference type="GO" id="GO:0003747">
    <property type="term" value="F:translation release factor activity"/>
    <property type="evidence" value="ECO:0007669"/>
    <property type="project" value="InterPro"/>
</dbReference>
<gene>
    <name evidence="4" type="ORF">QJS04_geneDACA012023</name>
</gene>
<evidence type="ECO:0000256" key="2">
    <source>
        <dbReference type="ARBA" id="ARBA00045523"/>
    </source>
</evidence>
<name>A0AAV9AHI3_ACOGR</name>
<comment type="function">
    <text evidence="2">Directs the termination of nascent peptide synthesis (translation) in response to the termination codons UAA, UAG and UGA. Modulates plant growth and development.</text>
</comment>
<evidence type="ECO:0000256" key="1">
    <source>
        <dbReference type="ARBA" id="ARBA00022604"/>
    </source>
</evidence>
<dbReference type="InterPro" id="IPR004403">
    <property type="entry name" value="Peptide_chain-rel_eRF1/aRF1"/>
</dbReference>
<evidence type="ECO:0000313" key="5">
    <source>
        <dbReference type="Proteomes" id="UP001179952"/>
    </source>
</evidence>
<feature type="domain" description="eRF1/Pelota-like N-terminal" evidence="3">
    <location>
        <begin position="27"/>
        <end position="63"/>
    </location>
</feature>
<dbReference type="EMBL" id="JAUJYN010000009">
    <property type="protein sequence ID" value="KAK1263544.1"/>
    <property type="molecule type" value="Genomic_DNA"/>
</dbReference>
<dbReference type="Proteomes" id="UP001179952">
    <property type="component" value="Unassembled WGS sequence"/>
</dbReference>
<dbReference type="Gene3D" id="3.30.960.10">
    <property type="entry name" value="eRF1 domain 1"/>
    <property type="match status" value="1"/>
</dbReference>
<comment type="caution">
    <text evidence="4">The sequence shown here is derived from an EMBL/GenBank/DDBJ whole genome shotgun (WGS) entry which is preliminary data.</text>
</comment>
<dbReference type="AlphaFoldDB" id="A0AAV9AHI3"/>
<evidence type="ECO:0000259" key="3">
    <source>
        <dbReference type="Pfam" id="PF03463"/>
    </source>
</evidence>
<keyword evidence="5" id="KW-1185">Reference proteome</keyword>
<keyword evidence="1" id="KW-0341">Growth regulation</keyword>
<dbReference type="InterPro" id="IPR024049">
    <property type="entry name" value="eRF1_1_sf"/>
</dbReference>